<feature type="domain" description="OmpR/PhoB-type" evidence="7">
    <location>
        <begin position="1"/>
        <end position="97"/>
    </location>
</feature>
<evidence type="ECO:0000259" key="7">
    <source>
        <dbReference type="PROSITE" id="PS51755"/>
    </source>
</evidence>
<dbReference type="PRINTS" id="PR00364">
    <property type="entry name" value="DISEASERSIST"/>
</dbReference>
<dbReference type="SUPFAM" id="SSF46894">
    <property type="entry name" value="C-terminal effector domain of the bipartite response regulators"/>
    <property type="match status" value="1"/>
</dbReference>
<dbReference type="AlphaFoldDB" id="A0A919UXZ8"/>
<keyword evidence="4" id="KW-0804">Transcription</keyword>
<dbReference type="SUPFAM" id="SSF48452">
    <property type="entry name" value="TPR-like"/>
    <property type="match status" value="3"/>
</dbReference>
<evidence type="ECO:0000256" key="2">
    <source>
        <dbReference type="ARBA" id="ARBA00023015"/>
    </source>
</evidence>
<dbReference type="InterPro" id="IPR001867">
    <property type="entry name" value="OmpR/PhoB-type_DNA-bd"/>
</dbReference>
<dbReference type="InterPro" id="IPR036388">
    <property type="entry name" value="WH-like_DNA-bd_sf"/>
</dbReference>
<feature type="compositionally biased region" description="Polar residues" evidence="6">
    <location>
        <begin position="261"/>
        <end position="272"/>
    </location>
</feature>
<dbReference type="EMBL" id="BOOU01000017">
    <property type="protein sequence ID" value="GII76379.1"/>
    <property type="molecule type" value="Genomic_DNA"/>
</dbReference>
<feature type="DNA-binding region" description="OmpR/PhoB-type" evidence="5">
    <location>
        <begin position="1"/>
        <end position="97"/>
    </location>
</feature>
<evidence type="ECO:0000256" key="4">
    <source>
        <dbReference type="ARBA" id="ARBA00023163"/>
    </source>
</evidence>
<dbReference type="Gene3D" id="1.10.10.10">
    <property type="entry name" value="Winged helix-like DNA-binding domain superfamily/Winged helix DNA-binding domain"/>
    <property type="match status" value="1"/>
</dbReference>
<dbReference type="Pfam" id="PF03704">
    <property type="entry name" value="BTAD"/>
    <property type="match status" value="1"/>
</dbReference>
<reference evidence="8" key="1">
    <citation type="submission" date="2021-01" db="EMBL/GenBank/DDBJ databases">
        <title>Whole genome shotgun sequence of Sphaerisporangium rufum NBRC 109079.</title>
        <authorList>
            <person name="Komaki H."/>
            <person name="Tamura T."/>
        </authorList>
    </citation>
    <scope>NUCLEOTIDE SEQUENCE</scope>
    <source>
        <strain evidence="8">NBRC 109079</strain>
    </source>
</reference>
<dbReference type="GO" id="GO:0003677">
    <property type="term" value="F:DNA binding"/>
    <property type="evidence" value="ECO:0007669"/>
    <property type="project" value="UniProtKB-UniRule"/>
</dbReference>
<dbReference type="Gene3D" id="3.40.50.300">
    <property type="entry name" value="P-loop containing nucleotide triphosphate hydrolases"/>
    <property type="match status" value="1"/>
</dbReference>
<evidence type="ECO:0000256" key="3">
    <source>
        <dbReference type="ARBA" id="ARBA00023125"/>
    </source>
</evidence>
<evidence type="ECO:0000256" key="5">
    <source>
        <dbReference type="PROSITE-ProRule" id="PRU01091"/>
    </source>
</evidence>
<dbReference type="GO" id="GO:0043531">
    <property type="term" value="F:ADP binding"/>
    <property type="evidence" value="ECO:0007669"/>
    <property type="project" value="InterPro"/>
</dbReference>
<feature type="region of interest" description="Disordered" evidence="6">
    <location>
        <begin position="252"/>
        <end position="274"/>
    </location>
</feature>
<dbReference type="Gene3D" id="1.25.40.10">
    <property type="entry name" value="Tetratricopeptide repeat domain"/>
    <property type="match status" value="3"/>
</dbReference>
<accession>A0A919UXZ8</accession>
<dbReference type="SMART" id="SM00862">
    <property type="entry name" value="Trans_reg_C"/>
    <property type="match status" value="1"/>
</dbReference>
<dbReference type="GO" id="GO:0000160">
    <property type="term" value="P:phosphorelay signal transduction system"/>
    <property type="evidence" value="ECO:0007669"/>
    <property type="project" value="InterPro"/>
</dbReference>
<name>A0A919UXZ8_9ACTN</name>
<proteinExistence type="inferred from homology"/>
<dbReference type="Proteomes" id="UP000655287">
    <property type="component" value="Unassembled WGS sequence"/>
</dbReference>
<dbReference type="Pfam" id="PF13424">
    <property type="entry name" value="TPR_12"/>
    <property type="match status" value="1"/>
</dbReference>
<evidence type="ECO:0000256" key="6">
    <source>
        <dbReference type="SAM" id="MobiDB-lite"/>
    </source>
</evidence>
<protein>
    <submittedName>
        <fullName evidence="8">SARP family transcriptional regulator</fullName>
    </submittedName>
</protein>
<dbReference type="InterPro" id="IPR016032">
    <property type="entry name" value="Sig_transdc_resp-reg_C-effctor"/>
</dbReference>
<keyword evidence="3 5" id="KW-0238">DNA-binding</keyword>
<evidence type="ECO:0000313" key="8">
    <source>
        <dbReference type="EMBL" id="GII76379.1"/>
    </source>
</evidence>
<dbReference type="RefSeq" id="WP_203983002.1">
    <property type="nucleotide sequence ID" value="NZ_BOOU01000017.1"/>
</dbReference>
<dbReference type="Pfam" id="PF00486">
    <property type="entry name" value="Trans_reg_C"/>
    <property type="match status" value="1"/>
</dbReference>
<keyword evidence="2" id="KW-0805">Transcription regulation</keyword>
<dbReference type="PANTHER" id="PTHR35807:SF1">
    <property type="entry name" value="TRANSCRIPTIONAL REGULATOR REDD"/>
    <property type="match status" value="1"/>
</dbReference>
<keyword evidence="9" id="KW-1185">Reference proteome</keyword>
<evidence type="ECO:0000256" key="1">
    <source>
        <dbReference type="ARBA" id="ARBA00005820"/>
    </source>
</evidence>
<dbReference type="InterPro" id="IPR002182">
    <property type="entry name" value="NB-ARC"/>
</dbReference>
<dbReference type="CDD" id="cd15831">
    <property type="entry name" value="BTAD"/>
    <property type="match status" value="1"/>
</dbReference>
<dbReference type="GO" id="GO:0006355">
    <property type="term" value="P:regulation of DNA-templated transcription"/>
    <property type="evidence" value="ECO:0007669"/>
    <property type="project" value="InterPro"/>
</dbReference>
<organism evidence="8 9">
    <name type="scientific">Sphaerisporangium rufum</name>
    <dbReference type="NCBI Taxonomy" id="1381558"/>
    <lineage>
        <taxon>Bacteria</taxon>
        <taxon>Bacillati</taxon>
        <taxon>Actinomycetota</taxon>
        <taxon>Actinomycetes</taxon>
        <taxon>Streptosporangiales</taxon>
        <taxon>Streptosporangiaceae</taxon>
        <taxon>Sphaerisporangium</taxon>
    </lineage>
</organism>
<dbReference type="InterPro" id="IPR005158">
    <property type="entry name" value="BTAD"/>
</dbReference>
<dbReference type="InterPro" id="IPR051677">
    <property type="entry name" value="AfsR-DnrI-RedD_regulator"/>
</dbReference>
<comment type="caution">
    <text evidence="8">The sequence shown here is derived from an EMBL/GenBank/DDBJ whole genome shotgun (WGS) entry which is preliminary data.</text>
</comment>
<dbReference type="InterPro" id="IPR011990">
    <property type="entry name" value="TPR-like_helical_dom_sf"/>
</dbReference>
<comment type="similarity">
    <text evidence="1">Belongs to the AfsR/DnrI/RedD regulatory family.</text>
</comment>
<dbReference type="PROSITE" id="PS51755">
    <property type="entry name" value="OMPR_PHOB"/>
    <property type="match status" value="1"/>
</dbReference>
<dbReference type="Pfam" id="PF00931">
    <property type="entry name" value="NB-ARC"/>
    <property type="match status" value="1"/>
</dbReference>
<dbReference type="PANTHER" id="PTHR35807">
    <property type="entry name" value="TRANSCRIPTIONAL REGULATOR REDD-RELATED"/>
    <property type="match status" value="1"/>
</dbReference>
<gene>
    <name evidence="8" type="ORF">Sru01_13610</name>
</gene>
<dbReference type="InterPro" id="IPR027417">
    <property type="entry name" value="P-loop_NTPase"/>
</dbReference>
<dbReference type="InterPro" id="IPR019734">
    <property type="entry name" value="TPR_rpt"/>
</dbReference>
<dbReference type="SUPFAM" id="SSF52540">
    <property type="entry name" value="P-loop containing nucleoside triphosphate hydrolases"/>
    <property type="match status" value="1"/>
</dbReference>
<dbReference type="SMART" id="SM00028">
    <property type="entry name" value="TPR"/>
    <property type="match status" value="6"/>
</dbReference>
<dbReference type="SMART" id="SM01043">
    <property type="entry name" value="BTAD"/>
    <property type="match status" value="1"/>
</dbReference>
<evidence type="ECO:0000313" key="9">
    <source>
        <dbReference type="Proteomes" id="UP000655287"/>
    </source>
</evidence>
<sequence length="1020" mass="111115">MTVRKARARFRILGPVGVWRDEQALSVVGPKQRTLLALLVLQAGRTVSHDRLLAALWPGKAPATSRRLLHNYLWAIRRLLDDGNALVGTPTGYSLRLGPGDSDLDVFLTETAAGRSALAAGDAATASERLGTALALWRGAALDGTQPEFQATEGAALEESRIATLLNRIDADLILGRHAELVGELRMWAAQHPLNEGFQGRLMRALNRVGRTAEALEIFRITRTHFREELGLDPGEELVRLHQSMLSGDSGIDEIPAESTPPVSLSPSSQATAVPRQLPADVTRFVGRRDGLRELDLLLAAPLDGPPAVAIIAITGPPGVGKTALATRWGHRMADRFPDGQLYVNLHGHGPGQPVTTAQALDRLLRSLGVASDQIPQEPDARESMYRSLLADKRVLVLLDNAAGADQLRPLLPGSALCKVVITSRDSLRALSVTHDVHTVTLGMLSPREATALLVAILGEARLRDEVPDVFELIGLCGHLPLALRLAAAHLGSVPTLPISAFVARLRQENRLTMLEISEDPHIGVRAAFATSYKSLPAPTQRTFRLLGLHPGPDIGIEEAAALTGAPAEEVRALLDTLIGAHLVQRTAGGRFVMHDLINLFAGDCAESDETAESRRDALTRLFDWYLHTARAAMEQVYPDHSGIAYVSAPPPGIPVFHDYDSATAWLDVEYPALIAAVDHAAGHGWPDHAWQLAYTLDYFFYLRDRIDDWQTVLQTALSAVRRTGDRHGEGRLLNALGAANLLAGNIDDCLDHHRQALGLSRIIGDRRQEAYSLGRLGYALLWTGGFGEAIHNCTEAGKLFRAFDDDHGEMTVTFTLGIAHLRMGHPLDALRCVRSCLDFERRTGKRNDEAYTLTVLGEVYEALDDAVAADDAYQQSVRLNAELGNPRFMANATNGIGRIRRREERYDEALDHHRSALDQIRETGDQHAECEITMDLATTLLESGDARTALKHQSAALDVARTVRDPYLQGKSHDILARVLCALGRGDEASTHWQAALKFLSPMGVPEAAAIAKRIREAE</sequence>